<accession>A0ABP9G0U7</accession>
<comment type="caution">
    <text evidence="1">The sequence shown here is derived from an EMBL/GenBank/DDBJ whole genome shotgun (WGS) entry which is preliminary data.</text>
</comment>
<protein>
    <recommendedName>
        <fullName evidence="3">Phage tail protein</fullName>
    </recommendedName>
</protein>
<evidence type="ECO:0000313" key="2">
    <source>
        <dbReference type="Proteomes" id="UP001500368"/>
    </source>
</evidence>
<keyword evidence="2" id="KW-1185">Reference proteome</keyword>
<dbReference type="SUPFAM" id="SSF69279">
    <property type="entry name" value="Phage tail proteins"/>
    <property type="match status" value="1"/>
</dbReference>
<dbReference type="EMBL" id="BAABLW010000007">
    <property type="protein sequence ID" value="GAA4923508.1"/>
    <property type="molecule type" value="Genomic_DNA"/>
</dbReference>
<evidence type="ECO:0008006" key="3">
    <source>
        <dbReference type="Google" id="ProtNLM"/>
    </source>
</evidence>
<organism evidence="1 2">
    <name type="scientific">Nesterenkonia rhizosphaerae</name>
    <dbReference type="NCBI Taxonomy" id="1348272"/>
    <lineage>
        <taxon>Bacteria</taxon>
        <taxon>Bacillati</taxon>
        <taxon>Actinomycetota</taxon>
        <taxon>Actinomycetes</taxon>
        <taxon>Micrococcales</taxon>
        <taxon>Micrococcaceae</taxon>
        <taxon>Nesterenkonia</taxon>
    </lineage>
</organism>
<proteinExistence type="predicted"/>
<dbReference type="Proteomes" id="UP001500368">
    <property type="component" value="Unassembled WGS sequence"/>
</dbReference>
<reference evidence="2" key="1">
    <citation type="journal article" date="2019" name="Int. J. Syst. Evol. Microbiol.">
        <title>The Global Catalogue of Microorganisms (GCM) 10K type strain sequencing project: providing services to taxonomists for standard genome sequencing and annotation.</title>
        <authorList>
            <consortium name="The Broad Institute Genomics Platform"/>
            <consortium name="The Broad Institute Genome Sequencing Center for Infectious Disease"/>
            <person name="Wu L."/>
            <person name="Ma J."/>
        </authorList>
    </citation>
    <scope>NUCLEOTIDE SEQUENCE [LARGE SCALE GENOMIC DNA]</scope>
    <source>
        <strain evidence="2">JCM 19129</strain>
    </source>
</reference>
<name>A0ABP9G0U7_9MICC</name>
<gene>
    <name evidence="1" type="ORF">GCM10025790_20790</name>
</gene>
<sequence>MRFIAYTWPDLHLLHTDVPLRDVSVERQVNGVPYLEASLDEATAHDEITFGRAWEWRTVPLIRQHGTLLVSVDDQQNVRSYVVVSDPRDYVEQDTLQILAEGREGEPYKTPWMGEPVDYVEEDPMKIHADIWEHLTSFSDVPPIEIQKAASPVTVGEEERDVSFTDADGNDVEFSAGPWRLRPWAEHDLGRSIDELADRAPFEHRVVTLLDVDQPSGAPAFRLERAYPGFQRRELRHLHFEVGLNVHLPQEDDDEVRDYYSHVIVWGSGEGSRRRRGEAHRPGHDRARAVLVVEEQGLASNEACIARAKALLGLSRSERFYDTVTVSDSFGAPFGSFDIGDVIWIKTPQLDGETHVQAARIQALQHQLRSQTMTLSLVPANADN</sequence>
<evidence type="ECO:0000313" key="1">
    <source>
        <dbReference type="EMBL" id="GAA4923508.1"/>
    </source>
</evidence>
<dbReference type="RefSeq" id="WP_345477938.1">
    <property type="nucleotide sequence ID" value="NZ_BAABLW010000007.1"/>
</dbReference>